<evidence type="ECO:0000313" key="2">
    <source>
        <dbReference type="EMBL" id="GAA2369259.1"/>
    </source>
</evidence>
<evidence type="ECO:0000313" key="3">
    <source>
        <dbReference type="Proteomes" id="UP001501170"/>
    </source>
</evidence>
<feature type="transmembrane region" description="Helical" evidence="1">
    <location>
        <begin position="44"/>
        <end position="63"/>
    </location>
</feature>
<keyword evidence="1" id="KW-1133">Transmembrane helix</keyword>
<organism evidence="2 3">
    <name type="scientific">Gordonia cholesterolivorans</name>
    <dbReference type="NCBI Taxonomy" id="559625"/>
    <lineage>
        <taxon>Bacteria</taxon>
        <taxon>Bacillati</taxon>
        <taxon>Actinomycetota</taxon>
        <taxon>Actinomycetes</taxon>
        <taxon>Mycobacteriales</taxon>
        <taxon>Gordoniaceae</taxon>
        <taxon>Gordonia</taxon>
    </lineage>
</organism>
<reference evidence="3" key="1">
    <citation type="journal article" date="2019" name="Int. J. Syst. Evol. Microbiol.">
        <title>The Global Catalogue of Microorganisms (GCM) 10K type strain sequencing project: providing services to taxonomists for standard genome sequencing and annotation.</title>
        <authorList>
            <consortium name="The Broad Institute Genomics Platform"/>
            <consortium name="The Broad Institute Genome Sequencing Center for Infectious Disease"/>
            <person name="Wu L."/>
            <person name="Ma J."/>
        </authorList>
    </citation>
    <scope>NUCLEOTIDE SEQUENCE [LARGE SCALE GENOMIC DNA]</scope>
    <source>
        <strain evidence="3">JCM 16227</strain>
    </source>
</reference>
<accession>A0ABP5U571</accession>
<sequence>MTAPVSVAPVQRRLVLPAVADFAAICVFVAVGRSSHDEAGSFTGFLTTLWPFLVGAIAGWAIAAATTRGRDLAPAALWPAGVAVWVSTVVVGMLLRVVSGQGTALSFCIVATIATGVLLLGWRAVAGLVTRRRVTSA</sequence>
<dbReference type="InterPro" id="IPR021414">
    <property type="entry name" value="DUF3054"/>
</dbReference>
<comment type="caution">
    <text evidence="2">The sequence shown here is derived from an EMBL/GenBank/DDBJ whole genome shotgun (WGS) entry which is preliminary data.</text>
</comment>
<feature type="transmembrane region" description="Helical" evidence="1">
    <location>
        <begin position="104"/>
        <end position="125"/>
    </location>
</feature>
<dbReference type="Proteomes" id="UP001501170">
    <property type="component" value="Unassembled WGS sequence"/>
</dbReference>
<dbReference type="EMBL" id="BAAARB010000002">
    <property type="protein sequence ID" value="GAA2369259.1"/>
    <property type="molecule type" value="Genomic_DNA"/>
</dbReference>
<evidence type="ECO:0000256" key="1">
    <source>
        <dbReference type="SAM" id="Phobius"/>
    </source>
</evidence>
<feature type="transmembrane region" description="Helical" evidence="1">
    <location>
        <begin position="75"/>
        <end position="98"/>
    </location>
</feature>
<keyword evidence="3" id="KW-1185">Reference proteome</keyword>
<gene>
    <name evidence="2" type="ORF">GCM10009855_05680</name>
</gene>
<name>A0ABP5U571_9ACTN</name>
<feature type="transmembrane region" description="Helical" evidence="1">
    <location>
        <begin position="14"/>
        <end position="32"/>
    </location>
</feature>
<proteinExistence type="predicted"/>
<protein>
    <submittedName>
        <fullName evidence="2">DUF3054 domain-containing protein</fullName>
    </submittedName>
</protein>
<dbReference type="Pfam" id="PF11255">
    <property type="entry name" value="DUF3054"/>
    <property type="match status" value="1"/>
</dbReference>
<keyword evidence="1" id="KW-0812">Transmembrane</keyword>
<keyword evidence="1" id="KW-0472">Membrane</keyword>
<dbReference type="RefSeq" id="WP_006896818.1">
    <property type="nucleotide sequence ID" value="NZ_BAAARB010000002.1"/>
</dbReference>